<dbReference type="SUPFAM" id="SSF88697">
    <property type="entry name" value="PUA domain-like"/>
    <property type="match status" value="1"/>
</dbReference>
<keyword evidence="5 12" id="KW-0963">Cytoplasm</keyword>
<dbReference type="Gene3D" id="3.40.1280.10">
    <property type="match status" value="1"/>
</dbReference>
<evidence type="ECO:0000256" key="4">
    <source>
        <dbReference type="ARBA" id="ARBA00013673"/>
    </source>
</evidence>
<dbReference type="InterPro" id="IPR046886">
    <property type="entry name" value="RsmE_MTase_dom"/>
</dbReference>
<dbReference type="Proteomes" id="UP000604737">
    <property type="component" value="Unassembled WGS sequence"/>
</dbReference>
<dbReference type="Pfam" id="PF20260">
    <property type="entry name" value="PUA_4"/>
    <property type="match status" value="1"/>
</dbReference>
<comment type="similarity">
    <text evidence="2 12">Belongs to the RNA methyltransferase RsmE family.</text>
</comment>
<dbReference type="EC" id="2.1.1.193" evidence="3 12"/>
<comment type="caution">
    <text evidence="15">The sequence shown here is derived from an EMBL/GenBank/DDBJ whole genome shotgun (WGS) entry which is preliminary data.</text>
</comment>
<dbReference type="EMBL" id="BMYO01000006">
    <property type="protein sequence ID" value="GHD64859.1"/>
    <property type="molecule type" value="Genomic_DNA"/>
</dbReference>
<evidence type="ECO:0000256" key="11">
    <source>
        <dbReference type="ARBA" id="ARBA00047944"/>
    </source>
</evidence>
<evidence type="ECO:0000259" key="14">
    <source>
        <dbReference type="Pfam" id="PF20260"/>
    </source>
</evidence>
<evidence type="ECO:0000256" key="10">
    <source>
        <dbReference type="ARBA" id="ARBA00025699"/>
    </source>
</evidence>
<dbReference type="InterPro" id="IPR029028">
    <property type="entry name" value="Alpha/beta_knot_MTases"/>
</dbReference>
<accession>A0ABQ3H0Y8</accession>
<proteinExistence type="inferred from homology"/>
<evidence type="ECO:0000313" key="15">
    <source>
        <dbReference type="EMBL" id="GHD64859.1"/>
    </source>
</evidence>
<keyword evidence="16" id="KW-1185">Reference proteome</keyword>
<evidence type="ECO:0000256" key="3">
    <source>
        <dbReference type="ARBA" id="ARBA00012328"/>
    </source>
</evidence>
<dbReference type="PANTHER" id="PTHR30027:SF3">
    <property type="entry name" value="16S RRNA (URACIL(1498)-N(3))-METHYLTRANSFERASE"/>
    <property type="match status" value="1"/>
</dbReference>
<dbReference type="CDD" id="cd18084">
    <property type="entry name" value="RsmE-like"/>
    <property type="match status" value="1"/>
</dbReference>
<name>A0ABQ3H0Y8_9NEIS</name>
<evidence type="ECO:0000256" key="7">
    <source>
        <dbReference type="ARBA" id="ARBA00022603"/>
    </source>
</evidence>
<reference evidence="16" key="1">
    <citation type="journal article" date="2019" name="Int. J. Syst. Evol. Microbiol.">
        <title>The Global Catalogue of Microorganisms (GCM) 10K type strain sequencing project: providing services to taxonomists for standard genome sequencing and annotation.</title>
        <authorList>
            <consortium name="The Broad Institute Genomics Platform"/>
            <consortium name="The Broad Institute Genome Sequencing Center for Infectious Disease"/>
            <person name="Wu L."/>
            <person name="Ma J."/>
        </authorList>
    </citation>
    <scope>NUCLEOTIDE SEQUENCE [LARGE SCALE GENOMIC DNA]</scope>
    <source>
        <strain evidence="16">KCTC 23701</strain>
    </source>
</reference>
<gene>
    <name evidence="15" type="ORF">GCM10007350_24700</name>
</gene>
<dbReference type="NCBIfam" id="TIGR00046">
    <property type="entry name" value="RsmE family RNA methyltransferase"/>
    <property type="match status" value="1"/>
</dbReference>
<comment type="subcellular location">
    <subcellularLocation>
        <location evidence="1 12">Cytoplasm</location>
    </subcellularLocation>
</comment>
<dbReference type="RefSeq" id="WP_189461190.1">
    <property type="nucleotide sequence ID" value="NZ_BMYO01000006.1"/>
</dbReference>
<protein>
    <recommendedName>
        <fullName evidence="4 12">Ribosomal RNA small subunit methyltransferase E</fullName>
        <ecNumber evidence="3 12">2.1.1.193</ecNumber>
    </recommendedName>
</protein>
<dbReference type="GO" id="GO:0032259">
    <property type="term" value="P:methylation"/>
    <property type="evidence" value="ECO:0007669"/>
    <property type="project" value="UniProtKB-KW"/>
</dbReference>
<evidence type="ECO:0000256" key="6">
    <source>
        <dbReference type="ARBA" id="ARBA00022552"/>
    </source>
</evidence>
<dbReference type="PIRSF" id="PIRSF015601">
    <property type="entry name" value="MTase_slr0722"/>
    <property type="match status" value="1"/>
</dbReference>
<evidence type="ECO:0000259" key="13">
    <source>
        <dbReference type="Pfam" id="PF04452"/>
    </source>
</evidence>
<keyword evidence="8 12" id="KW-0808">Transferase</keyword>
<keyword evidence="7 12" id="KW-0489">Methyltransferase</keyword>
<feature type="domain" description="Ribosomal RNA small subunit methyltransferase E methyltransferase" evidence="13">
    <location>
        <begin position="72"/>
        <end position="234"/>
    </location>
</feature>
<dbReference type="Pfam" id="PF04452">
    <property type="entry name" value="Methyltrans_RNA"/>
    <property type="match status" value="1"/>
</dbReference>
<dbReference type="Gene3D" id="2.40.240.20">
    <property type="entry name" value="Hypothetical PUA domain-like, domain 1"/>
    <property type="match status" value="1"/>
</dbReference>
<sequence length="240" mass="25489">MPRFYLDAPLAGGNTLSLPESLARHVQVLRMQPGETITLFNGRGGEFAATVTNMGKRNVDVEVGGFDAVERESPLQTVLLQAVSSAERMDFTVQKATELGISRIVPVYSQYCQQRLSGERAEKRLAHWRAVAAAACEQSGRTRVPQIDPVAALADALAALPQLDLRLLMSPVGAESFRSLADRAGSVAMLVGPEGGLSSAEEQLAIAAGFTPLVLGPRILRTETAGPALLALAQARWGDG</sequence>
<dbReference type="InterPro" id="IPR015947">
    <property type="entry name" value="PUA-like_sf"/>
</dbReference>
<dbReference type="InterPro" id="IPR006700">
    <property type="entry name" value="RsmE"/>
</dbReference>
<evidence type="ECO:0000256" key="9">
    <source>
        <dbReference type="ARBA" id="ARBA00022691"/>
    </source>
</evidence>
<comment type="catalytic activity">
    <reaction evidence="11 12">
        <text>uridine(1498) in 16S rRNA + S-adenosyl-L-methionine = N(3)-methyluridine(1498) in 16S rRNA + S-adenosyl-L-homocysteine + H(+)</text>
        <dbReference type="Rhea" id="RHEA:42920"/>
        <dbReference type="Rhea" id="RHEA-COMP:10283"/>
        <dbReference type="Rhea" id="RHEA-COMP:10284"/>
        <dbReference type="ChEBI" id="CHEBI:15378"/>
        <dbReference type="ChEBI" id="CHEBI:57856"/>
        <dbReference type="ChEBI" id="CHEBI:59789"/>
        <dbReference type="ChEBI" id="CHEBI:65315"/>
        <dbReference type="ChEBI" id="CHEBI:74502"/>
        <dbReference type="EC" id="2.1.1.193"/>
    </reaction>
</comment>
<evidence type="ECO:0000313" key="16">
    <source>
        <dbReference type="Proteomes" id="UP000604737"/>
    </source>
</evidence>
<feature type="domain" description="Ribosomal RNA small subunit methyltransferase E PUA-like" evidence="14">
    <location>
        <begin position="20"/>
        <end position="63"/>
    </location>
</feature>
<keyword evidence="9 12" id="KW-0949">S-adenosyl-L-methionine</keyword>
<evidence type="ECO:0000256" key="8">
    <source>
        <dbReference type="ARBA" id="ARBA00022679"/>
    </source>
</evidence>
<organism evidence="15 16">
    <name type="scientific">Jeongeupia chitinilytica</name>
    <dbReference type="NCBI Taxonomy" id="1041641"/>
    <lineage>
        <taxon>Bacteria</taxon>
        <taxon>Pseudomonadati</taxon>
        <taxon>Pseudomonadota</taxon>
        <taxon>Betaproteobacteria</taxon>
        <taxon>Neisseriales</taxon>
        <taxon>Chitinibacteraceae</taxon>
        <taxon>Jeongeupia</taxon>
    </lineage>
</organism>
<comment type="function">
    <text evidence="10 12">Specifically methylates the N3 position of the uracil ring of uridine 1498 (m3U1498) in 16S rRNA. Acts on the fully assembled 30S ribosomal subunit.</text>
</comment>
<keyword evidence="6 12" id="KW-0698">rRNA processing</keyword>
<dbReference type="NCBIfam" id="NF008692">
    <property type="entry name" value="PRK11713.1-5"/>
    <property type="match status" value="1"/>
</dbReference>
<evidence type="ECO:0000256" key="1">
    <source>
        <dbReference type="ARBA" id="ARBA00004496"/>
    </source>
</evidence>
<evidence type="ECO:0000256" key="5">
    <source>
        <dbReference type="ARBA" id="ARBA00022490"/>
    </source>
</evidence>
<dbReference type="PANTHER" id="PTHR30027">
    <property type="entry name" value="RIBOSOMAL RNA SMALL SUBUNIT METHYLTRANSFERASE E"/>
    <property type="match status" value="1"/>
</dbReference>
<evidence type="ECO:0000256" key="12">
    <source>
        <dbReference type="PIRNR" id="PIRNR015601"/>
    </source>
</evidence>
<dbReference type="SUPFAM" id="SSF75217">
    <property type="entry name" value="alpha/beta knot"/>
    <property type="match status" value="1"/>
</dbReference>
<dbReference type="InterPro" id="IPR046887">
    <property type="entry name" value="RsmE_PUA-like"/>
</dbReference>
<evidence type="ECO:0000256" key="2">
    <source>
        <dbReference type="ARBA" id="ARBA00005528"/>
    </source>
</evidence>
<dbReference type="InterPro" id="IPR029026">
    <property type="entry name" value="tRNA_m1G_MTases_N"/>
</dbReference>
<dbReference type="GO" id="GO:0008168">
    <property type="term" value="F:methyltransferase activity"/>
    <property type="evidence" value="ECO:0007669"/>
    <property type="project" value="UniProtKB-KW"/>
</dbReference>